<evidence type="ECO:0000313" key="1">
    <source>
        <dbReference type="EMBL" id="KNE69601.1"/>
    </source>
</evidence>
<dbReference type="VEuPathDB" id="FungiDB:AMAG_14155"/>
<dbReference type="Proteomes" id="UP000054350">
    <property type="component" value="Unassembled WGS sequence"/>
</dbReference>
<dbReference type="AlphaFoldDB" id="A0A0L0T4H0"/>
<sequence>MSLSHRASIQVPAFLSAISTASLFTSTRAARRAVVTAAPCRSFSRVSGALKESPSKMYDAVRSSLPSRARVTRLAKDQAWRDVWNRNFHSRAVLTMPRVSKLPFVDSSVVNAVQPALMPAVATHLLAAGAGAVDGPRESATMIGSGARDFHSARHVEGNEYMAMAAGTTAFQARLNRTLERVDTVPVARPAGHDLFPLGANLPLGVSSEKQYTEWLAKYVFNPTVLGPDTTFVQDVTGSRSSCRVRASTMGSSGRGFADGIVRFDTPASISHRAPHGLRVTHAVIETKKDPQHLVAAQVQGLAYWLSDTIINEMLAMNSDGEGEPYSALVAIAGPYVSMSVLGLEAMLRVRGARDAGETCTPRVPLWSLTAPTYGKVVDPFQTTLMLNHRNGPAQMAGLLQQMRNRSIVLPN</sequence>
<name>A0A0L0T4H0_ALLM3</name>
<organism evidence="1 2">
    <name type="scientific">Allomyces macrogynus (strain ATCC 38327)</name>
    <name type="common">Allomyces javanicus var. macrogynus</name>
    <dbReference type="NCBI Taxonomy" id="578462"/>
    <lineage>
        <taxon>Eukaryota</taxon>
        <taxon>Fungi</taxon>
        <taxon>Fungi incertae sedis</taxon>
        <taxon>Blastocladiomycota</taxon>
        <taxon>Blastocladiomycetes</taxon>
        <taxon>Blastocladiales</taxon>
        <taxon>Blastocladiaceae</taxon>
        <taxon>Allomyces</taxon>
    </lineage>
</organism>
<accession>A0A0L0T4H0</accession>
<proteinExistence type="predicted"/>
<reference evidence="1 2" key="1">
    <citation type="submission" date="2009-11" db="EMBL/GenBank/DDBJ databases">
        <title>Annotation of Allomyces macrogynus ATCC 38327.</title>
        <authorList>
            <consortium name="The Broad Institute Genome Sequencing Platform"/>
            <person name="Russ C."/>
            <person name="Cuomo C."/>
            <person name="Burger G."/>
            <person name="Gray M.W."/>
            <person name="Holland P.W.H."/>
            <person name="King N."/>
            <person name="Lang F.B.F."/>
            <person name="Roger A.J."/>
            <person name="Ruiz-Trillo I."/>
            <person name="Young S.K."/>
            <person name="Zeng Q."/>
            <person name="Gargeya S."/>
            <person name="Fitzgerald M."/>
            <person name="Haas B."/>
            <person name="Abouelleil A."/>
            <person name="Alvarado L."/>
            <person name="Arachchi H.M."/>
            <person name="Berlin A."/>
            <person name="Chapman S.B."/>
            <person name="Gearin G."/>
            <person name="Goldberg J."/>
            <person name="Griggs A."/>
            <person name="Gujja S."/>
            <person name="Hansen M."/>
            <person name="Heiman D."/>
            <person name="Howarth C."/>
            <person name="Larimer J."/>
            <person name="Lui A."/>
            <person name="MacDonald P.J.P."/>
            <person name="McCowen C."/>
            <person name="Montmayeur A."/>
            <person name="Murphy C."/>
            <person name="Neiman D."/>
            <person name="Pearson M."/>
            <person name="Priest M."/>
            <person name="Roberts A."/>
            <person name="Saif S."/>
            <person name="Shea T."/>
            <person name="Sisk P."/>
            <person name="Stolte C."/>
            <person name="Sykes S."/>
            <person name="Wortman J."/>
            <person name="Nusbaum C."/>
            <person name="Birren B."/>
        </authorList>
    </citation>
    <scope>NUCLEOTIDE SEQUENCE [LARGE SCALE GENOMIC DNA]</scope>
    <source>
        <strain evidence="1 2">ATCC 38327</strain>
    </source>
</reference>
<dbReference type="EMBL" id="GG745361">
    <property type="protein sequence ID" value="KNE69601.1"/>
    <property type="molecule type" value="Genomic_DNA"/>
</dbReference>
<keyword evidence="2" id="KW-1185">Reference proteome</keyword>
<gene>
    <name evidence="1" type="ORF">AMAG_14155</name>
</gene>
<reference evidence="2" key="2">
    <citation type="submission" date="2009-11" db="EMBL/GenBank/DDBJ databases">
        <title>The Genome Sequence of Allomyces macrogynus strain ATCC 38327.</title>
        <authorList>
            <consortium name="The Broad Institute Genome Sequencing Platform"/>
            <person name="Russ C."/>
            <person name="Cuomo C."/>
            <person name="Shea T."/>
            <person name="Young S.K."/>
            <person name="Zeng Q."/>
            <person name="Koehrsen M."/>
            <person name="Haas B."/>
            <person name="Borodovsky M."/>
            <person name="Guigo R."/>
            <person name="Alvarado L."/>
            <person name="Berlin A."/>
            <person name="Borenstein D."/>
            <person name="Chen Z."/>
            <person name="Engels R."/>
            <person name="Freedman E."/>
            <person name="Gellesch M."/>
            <person name="Goldberg J."/>
            <person name="Griggs A."/>
            <person name="Gujja S."/>
            <person name="Heiman D."/>
            <person name="Hepburn T."/>
            <person name="Howarth C."/>
            <person name="Jen D."/>
            <person name="Larson L."/>
            <person name="Lewis B."/>
            <person name="Mehta T."/>
            <person name="Park D."/>
            <person name="Pearson M."/>
            <person name="Roberts A."/>
            <person name="Saif S."/>
            <person name="Shenoy N."/>
            <person name="Sisk P."/>
            <person name="Stolte C."/>
            <person name="Sykes S."/>
            <person name="Walk T."/>
            <person name="White J."/>
            <person name="Yandava C."/>
            <person name="Burger G."/>
            <person name="Gray M.W."/>
            <person name="Holland P.W.H."/>
            <person name="King N."/>
            <person name="Lang F.B.F."/>
            <person name="Roger A.J."/>
            <person name="Ruiz-Trillo I."/>
            <person name="Lander E."/>
            <person name="Nusbaum C."/>
        </authorList>
    </citation>
    <scope>NUCLEOTIDE SEQUENCE [LARGE SCALE GENOMIC DNA]</scope>
    <source>
        <strain evidence="2">ATCC 38327</strain>
    </source>
</reference>
<protein>
    <submittedName>
        <fullName evidence="1">Uncharacterized protein</fullName>
    </submittedName>
</protein>
<evidence type="ECO:0000313" key="2">
    <source>
        <dbReference type="Proteomes" id="UP000054350"/>
    </source>
</evidence>